<evidence type="ECO:0000313" key="3">
    <source>
        <dbReference type="Proteomes" id="UP000240760"/>
    </source>
</evidence>
<protein>
    <submittedName>
        <fullName evidence="2">Uncharacterized protein</fullName>
    </submittedName>
</protein>
<dbReference type="Proteomes" id="UP000240760">
    <property type="component" value="Unassembled WGS sequence"/>
</dbReference>
<evidence type="ECO:0000313" key="2">
    <source>
        <dbReference type="EMBL" id="PTB72522.1"/>
    </source>
</evidence>
<keyword evidence="3" id="KW-1185">Reference proteome</keyword>
<proteinExistence type="predicted"/>
<name>A0A2T4BT89_TRILO</name>
<organism evidence="2 3">
    <name type="scientific">Trichoderma longibrachiatum ATCC 18648</name>
    <dbReference type="NCBI Taxonomy" id="983965"/>
    <lineage>
        <taxon>Eukaryota</taxon>
        <taxon>Fungi</taxon>
        <taxon>Dikarya</taxon>
        <taxon>Ascomycota</taxon>
        <taxon>Pezizomycotina</taxon>
        <taxon>Sordariomycetes</taxon>
        <taxon>Hypocreomycetidae</taxon>
        <taxon>Hypocreales</taxon>
        <taxon>Hypocreaceae</taxon>
        <taxon>Trichoderma</taxon>
    </lineage>
</organism>
<gene>
    <name evidence="2" type="ORF">M440DRAFT_1433751</name>
</gene>
<dbReference type="EMBL" id="KZ679141">
    <property type="protein sequence ID" value="PTB72522.1"/>
    <property type="molecule type" value="Genomic_DNA"/>
</dbReference>
<accession>A0A2T4BT89</accession>
<feature type="region of interest" description="Disordered" evidence="1">
    <location>
        <begin position="93"/>
        <end position="126"/>
    </location>
</feature>
<reference evidence="2 3" key="1">
    <citation type="submission" date="2016-07" db="EMBL/GenBank/DDBJ databases">
        <title>Multiple horizontal gene transfer events from other fungi enriched the ability of initially mycotrophic Trichoderma (Ascomycota) to feed on dead plant biomass.</title>
        <authorList>
            <consortium name="DOE Joint Genome Institute"/>
            <person name="Aerts A."/>
            <person name="Atanasova L."/>
            <person name="Chenthamara K."/>
            <person name="Zhang J."/>
            <person name="Grujic M."/>
            <person name="Henrissat B."/>
            <person name="Kuo A."/>
            <person name="Salamov A."/>
            <person name="Lipzen A."/>
            <person name="Labutti K."/>
            <person name="Barry K."/>
            <person name="Miao Y."/>
            <person name="Rahimi M.J."/>
            <person name="Shen Q."/>
            <person name="Grigoriev I.V."/>
            <person name="Kubicek C.P."/>
            <person name="Druzhinina I.S."/>
        </authorList>
    </citation>
    <scope>NUCLEOTIDE SEQUENCE [LARGE SCALE GENOMIC DNA]</scope>
    <source>
        <strain evidence="2 3">ATCC 18648</strain>
    </source>
</reference>
<sequence>MQRQLGTSLQGRSLRLGVAPREGYHLHLISILDKVLTAVNSGGGLGCDEMGMNAAKQVLRRRSYQHSTPSNRGTARRCHGAACIRTSDCPKEDEEERGVTLPSPFISTSRPRSKAPLTAVPDRSSMARHPICREPTIREAHVCLVASIRPSPLGKLSFVGLVAESRRPQDSSRLLASSWCVH</sequence>
<dbReference type="AlphaFoldDB" id="A0A2T4BT89"/>
<evidence type="ECO:0000256" key="1">
    <source>
        <dbReference type="SAM" id="MobiDB-lite"/>
    </source>
</evidence>